<dbReference type="Proteomes" id="UP000053268">
    <property type="component" value="Unassembled WGS sequence"/>
</dbReference>
<keyword evidence="3" id="KW-1185">Reference proteome</keyword>
<dbReference type="EMBL" id="KQ459581">
    <property type="protein sequence ID" value="KPI99164.1"/>
    <property type="molecule type" value="Genomic_DNA"/>
</dbReference>
<name>A0A194Q2D9_PAPXU</name>
<feature type="region of interest" description="Disordered" evidence="1">
    <location>
        <begin position="67"/>
        <end position="102"/>
    </location>
</feature>
<dbReference type="AlphaFoldDB" id="A0A194Q2D9"/>
<feature type="compositionally biased region" description="Low complexity" evidence="1">
    <location>
        <begin position="70"/>
        <end position="81"/>
    </location>
</feature>
<reference evidence="2 3" key="1">
    <citation type="journal article" date="2015" name="Nat. Commun.">
        <title>Outbred genome sequencing and CRISPR/Cas9 gene editing in butterflies.</title>
        <authorList>
            <person name="Li X."/>
            <person name="Fan D."/>
            <person name="Zhang W."/>
            <person name="Liu G."/>
            <person name="Zhang L."/>
            <person name="Zhao L."/>
            <person name="Fang X."/>
            <person name="Chen L."/>
            <person name="Dong Y."/>
            <person name="Chen Y."/>
            <person name="Ding Y."/>
            <person name="Zhao R."/>
            <person name="Feng M."/>
            <person name="Zhu Y."/>
            <person name="Feng Y."/>
            <person name="Jiang X."/>
            <person name="Zhu D."/>
            <person name="Xiang H."/>
            <person name="Feng X."/>
            <person name="Li S."/>
            <person name="Wang J."/>
            <person name="Zhang G."/>
            <person name="Kronforst M.R."/>
            <person name="Wang W."/>
        </authorList>
    </citation>
    <scope>NUCLEOTIDE SEQUENCE [LARGE SCALE GENOMIC DNA]</scope>
    <source>
        <strain evidence="2">Ya'a_city_454_Px</strain>
        <tissue evidence="2">Whole body</tissue>
    </source>
</reference>
<accession>A0A194Q2D9</accession>
<evidence type="ECO:0000313" key="2">
    <source>
        <dbReference type="EMBL" id="KPI99164.1"/>
    </source>
</evidence>
<feature type="region of interest" description="Disordered" evidence="1">
    <location>
        <begin position="1"/>
        <end position="36"/>
    </location>
</feature>
<gene>
    <name evidence="2" type="ORF">RR46_02381</name>
</gene>
<protein>
    <submittedName>
        <fullName evidence="2">Uncharacterized protein</fullName>
    </submittedName>
</protein>
<organism evidence="2 3">
    <name type="scientific">Papilio xuthus</name>
    <name type="common">Asian swallowtail butterfly</name>
    <dbReference type="NCBI Taxonomy" id="66420"/>
    <lineage>
        <taxon>Eukaryota</taxon>
        <taxon>Metazoa</taxon>
        <taxon>Ecdysozoa</taxon>
        <taxon>Arthropoda</taxon>
        <taxon>Hexapoda</taxon>
        <taxon>Insecta</taxon>
        <taxon>Pterygota</taxon>
        <taxon>Neoptera</taxon>
        <taxon>Endopterygota</taxon>
        <taxon>Lepidoptera</taxon>
        <taxon>Glossata</taxon>
        <taxon>Ditrysia</taxon>
        <taxon>Papilionoidea</taxon>
        <taxon>Papilionidae</taxon>
        <taxon>Papilioninae</taxon>
        <taxon>Papilio</taxon>
    </lineage>
</organism>
<proteinExistence type="predicted"/>
<evidence type="ECO:0000313" key="3">
    <source>
        <dbReference type="Proteomes" id="UP000053268"/>
    </source>
</evidence>
<evidence type="ECO:0000256" key="1">
    <source>
        <dbReference type="SAM" id="MobiDB-lite"/>
    </source>
</evidence>
<sequence>MILRREGGEAAAPCRAPVSGGVSEKSGASGGAGVGAGGGAGAMYARCGYAAGSPYFGNGADLPQAQIWTSSAGGSPNYSSSVLEEYEQAESEGASGSAGGGAGGALPAFSARFGSAFVHRQPAYAPQQLAAGYPHQEAWALDARRPQLSAAASLSASK</sequence>